<accession>A0ACC0YQ65</accession>
<gene>
    <name evidence="1" type="ORF">Pint_21953</name>
</gene>
<evidence type="ECO:0000313" key="2">
    <source>
        <dbReference type="Proteomes" id="UP001163603"/>
    </source>
</evidence>
<organism evidence="1 2">
    <name type="scientific">Pistacia integerrima</name>
    <dbReference type="NCBI Taxonomy" id="434235"/>
    <lineage>
        <taxon>Eukaryota</taxon>
        <taxon>Viridiplantae</taxon>
        <taxon>Streptophyta</taxon>
        <taxon>Embryophyta</taxon>
        <taxon>Tracheophyta</taxon>
        <taxon>Spermatophyta</taxon>
        <taxon>Magnoliopsida</taxon>
        <taxon>eudicotyledons</taxon>
        <taxon>Gunneridae</taxon>
        <taxon>Pentapetalae</taxon>
        <taxon>rosids</taxon>
        <taxon>malvids</taxon>
        <taxon>Sapindales</taxon>
        <taxon>Anacardiaceae</taxon>
        <taxon>Pistacia</taxon>
    </lineage>
</organism>
<keyword evidence="2" id="KW-1185">Reference proteome</keyword>
<reference evidence="2" key="1">
    <citation type="journal article" date="2023" name="G3 (Bethesda)">
        <title>Genome assembly and association tests identify interacting loci associated with vigor, precocity, and sex in interspecific pistachio rootstocks.</title>
        <authorList>
            <person name="Palmer W."/>
            <person name="Jacygrad E."/>
            <person name="Sagayaradj S."/>
            <person name="Cavanaugh K."/>
            <person name="Han R."/>
            <person name="Bertier L."/>
            <person name="Beede B."/>
            <person name="Kafkas S."/>
            <person name="Golino D."/>
            <person name="Preece J."/>
            <person name="Michelmore R."/>
        </authorList>
    </citation>
    <scope>NUCLEOTIDE SEQUENCE [LARGE SCALE GENOMIC DNA]</scope>
</reference>
<dbReference type="Proteomes" id="UP001163603">
    <property type="component" value="Chromosome 6"/>
</dbReference>
<comment type="caution">
    <text evidence="1">The sequence shown here is derived from an EMBL/GenBank/DDBJ whole genome shotgun (WGS) entry which is preliminary data.</text>
</comment>
<name>A0ACC0YQ65_9ROSI</name>
<proteinExistence type="predicted"/>
<evidence type="ECO:0000313" key="1">
    <source>
        <dbReference type="EMBL" id="KAJ0039161.1"/>
    </source>
</evidence>
<sequence>MAGGSSNSNAPKPRKRVEAESSASSSLVRARDGSAFAKCEECNKSVPVVLISMHSCSLDAKIKMNLEAQVVEKPTEVPKKSVERKKPTSTEPKPKRLRKAAKDNSNKPKRPPTAFFLFMDDFRKEYKEANPESKGVKEVAKQGGERWNNMSEEEKKPYLDKAAELKAEYGKALESNNDAENGDEEGGSGKEDAVEKEDEGSEKEDANEKEDVAEKEDGNKKDDVAEKVEQEEEEVLDDY</sequence>
<dbReference type="EMBL" id="CM047741">
    <property type="protein sequence ID" value="KAJ0039161.1"/>
    <property type="molecule type" value="Genomic_DNA"/>
</dbReference>
<protein>
    <submittedName>
        <fullName evidence="1">Uncharacterized protein</fullName>
    </submittedName>
</protein>